<name>A0ABX2CJM8_9BRAD</name>
<dbReference type="EMBL" id="JABFDN010000008">
    <property type="protein sequence ID" value="NPU67965.1"/>
    <property type="molecule type" value="Genomic_DNA"/>
</dbReference>
<protein>
    <submittedName>
        <fullName evidence="2">Uncharacterized protein</fullName>
    </submittedName>
</protein>
<gene>
    <name evidence="2" type="ORF">HL667_23390</name>
</gene>
<sequence>MSPFLEEVRRVREPASLVATVGAILGGLALAFPFGCVMAFMRREWNEFGGLFGPGSILAGMAVAGLVMIVLAAHRRWG</sequence>
<evidence type="ECO:0000313" key="3">
    <source>
        <dbReference type="Proteomes" id="UP000886476"/>
    </source>
</evidence>
<feature type="transmembrane region" description="Helical" evidence="1">
    <location>
        <begin position="17"/>
        <end position="40"/>
    </location>
</feature>
<feature type="transmembrane region" description="Helical" evidence="1">
    <location>
        <begin position="52"/>
        <end position="73"/>
    </location>
</feature>
<accession>A0ABX2CJM8</accession>
<dbReference type="Proteomes" id="UP000886476">
    <property type="component" value="Unassembled WGS sequence"/>
</dbReference>
<organism evidence="2 3">
    <name type="scientific">Bradyrhizobium aeschynomenes</name>
    <dbReference type="NCBI Taxonomy" id="2734909"/>
    <lineage>
        <taxon>Bacteria</taxon>
        <taxon>Pseudomonadati</taxon>
        <taxon>Pseudomonadota</taxon>
        <taxon>Alphaproteobacteria</taxon>
        <taxon>Hyphomicrobiales</taxon>
        <taxon>Nitrobacteraceae</taxon>
        <taxon>Bradyrhizobium</taxon>
    </lineage>
</organism>
<reference evidence="2" key="1">
    <citation type="submission" date="2020-05" db="EMBL/GenBank/DDBJ databases">
        <title>Nod-independent and nitrogen-fixing Bradyrhizobium aeschynomene sp. nov. isolated from nodules of Aeschynomene indica.</title>
        <authorList>
            <person name="Zhang Z."/>
        </authorList>
    </citation>
    <scope>NUCLEOTIDE SEQUENCE</scope>
    <source>
        <strain evidence="2">83012</strain>
    </source>
</reference>
<proteinExistence type="predicted"/>
<evidence type="ECO:0000256" key="1">
    <source>
        <dbReference type="SAM" id="Phobius"/>
    </source>
</evidence>
<keyword evidence="1" id="KW-1133">Transmembrane helix</keyword>
<keyword evidence="3" id="KW-1185">Reference proteome</keyword>
<comment type="caution">
    <text evidence="2">The sequence shown here is derived from an EMBL/GenBank/DDBJ whole genome shotgun (WGS) entry which is preliminary data.</text>
</comment>
<keyword evidence="1" id="KW-0812">Transmembrane</keyword>
<keyword evidence="1" id="KW-0472">Membrane</keyword>
<evidence type="ECO:0000313" key="2">
    <source>
        <dbReference type="EMBL" id="NPU67965.1"/>
    </source>
</evidence>